<organism evidence="1">
    <name type="scientific">marine sediment metagenome</name>
    <dbReference type="NCBI Taxonomy" id="412755"/>
    <lineage>
        <taxon>unclassified sequences</taxon>
        <taxon>metagenomes</taxon>
        <taxon>ecological metagenomes</taxon>
    </lineage>
</organism>
<dbReference type="EMBL" id="LAZR01019583">
    <property type="protein sequence ID" value="KKL92010.1"/>
    <property type="molecule type" value="Genomic_DNA"/>
</dbReference>
<accession>A0A0F9IDY0</accession>
<evidence type="ECO:0000313" key="1">
    <source>
        <dbReference type="EMBL" id="KKL92010.1"/>
    </source>
</evidence>
<sequence length="78" mass="9159">MPKLSELMKRVSLHSIDKIPQLENDERLIIFYEDDEDDFDCNRSVSIAMTVLQLDAILCYTKREVDCVVKMKTVEIYT</sequence>
<dbReference type="AlphaFoldDB" id="A0A0F9IDY0"/>
<protein>
    <submittedName>
        <fullName evidence="1">Uncharacterized protein</fullName>
    </submittedName>
</protein>
<name>A0A0F9IDY0_9ZZZZ</name>
<proteinExistence type="predicted"/>
<reference evidence="1" key="1">
    <citation type="journal article" date="2015" name="Nature">
        <title>Complex archaea that bridge the gap between prokaryotes and eukaryotes.</title>
        <authorList>
            <person name="Spang A."/>
            <person name="Saw J.H."/>
            <person name="Jorgensen S.L."/>
            <person name="Zaremba-Niedzwiedzka K."/>
            <person name="Martijn J."/>
            <person name="Lind A.E."/>
            <person name="van Eijk R."/>
            <person name="Schleper C."/>
            <person name="Guy L."/>
            <person name="Ettema T.J."/>
        </authorList>
    </citation>
    <scope>NUCLEOTIDE SEQUENCE</scope>
</reference>
<comment type="caution">
    <text evidence="1">The sequence shown here is derived from an EMBL/GenBank/DDBJ whole genome shotgun (WGS) entry which is preliminary data.</text>
</comment>
<gene>
    <name evidence="1" type="ORF">LCGC14_1889020</name>
</gene>